<proteinExistence type="predicted"/>
<sequence length="178" mass="18368">MPAEVRATRYRVPRITSRLKLLAPAAEVVAVTASPPPPQTTGGPLRCRQCGARLTPGVEWCSLCLTPTAVAAVIEDEVRGGPEGAAPGEVPPAAGEVVWPSERRKGRHVRDPGPGEEPAELVAGLARDESANRPAVAVMKAHLALGQLPGGKYAIAFGGGLLLLVLLMAGLTVLGLLV</sequence>
<name>A0ABP7A707_9ACTN</name>
<dbReference type="SUPFAM" id="SSF82919">
    <property type="entry name" value="Zn-finger domain of Sec23/24"/>
    <property type="match status" value="1"/>
</dbReference>
<comment type="caution">
    <text evidence="2">The sequence shown here is derived from an EMBL/GenBank/DDBJ whole genome shotgun (WGS) entry which is preliminary data.</text>
</comment>
<evidence type="ECO:0000256" key="1">
    <source>
        <dbReference type="SAM" id="Phobius"/>
    </source>
</evidence>
<keyword evidence="1" id="KW-1133">Transmembrane helix</keyword>
<keyword evidence="3" id="KW-1185">Reference proteome</keyword>
<dbReference type="EMBL" id="BAAAZO010000009">
    <property type="protein sequence ID" value="GAA3626116.1"/>
    <property type="molecule type" value="Genomic_DNA"/>
</dbReference>
<reference evidence="3" key="1">
    <citation type="journal article" date="2019" name="Int. J. Syst. Evol. Microbiol.">
        <title>The Global Catalogue of Microorganisms (GCM) 10K type strain sequencing project: providing services to taxonomists for standard genome sequencing and annotation.</title>
        <authorList>
            <consortium name="The Broad Institute Genomics Platform"/>
            <consortium name="The Broad Institute Genome Sequencing Center for Infectious Disease"/>
            <person name="Wu L."/>
            <person name="Ma J."/>
        </authorList>
    </citation>
    <scope>NUCLEOTIDE SEQUENCE [LARGE SCALE GENOMIC DNA]</scope>
    <source>
        <strain evidence="3">JCM 16902</strain>
    </source>
</reference>
<feature type="transmembrane region" description="Helical" evidence="1">
    <location>
        <begin position="153"/>
        <end position="177"/>
    </location>
</feature>
<dbReference type="InterPro" id="IPR036174">
    <property type="entry name" value="Znf_Sec23_Sec24_sf"/>
</dbReference>
<evidence type="ECO:0000313" key="2">
    <source>
        <dbReference type="EMBL" id="GAA3626116.1"/>
    </source>
</evidence>
<accession>A0ABP7A707</accession>
<keyword evidence="1" id="KW-0812">Transmembrane</keyword>
<dbReference type="RefSeq" id="WP_231484753.1">
    <property type="nucleotide sequence ID" value="NZ_BAAAZO010000009.1"/>
</dbReference>
<organism evidence="2 3">
    <name type="scientific">Kineosporia mesophila</name>
    <dbReference type="NCBI Taxonomy" id="566012"/>
    <lineage>
        <taxon>Bacteria</taxon>
        <taxon>Bacillati</taxon>
        <taxon>Actinomycetota</taxon>
        <taxon>Actinomycetes</taxon>
        <taxon>Kineosporiales</taxon>
        <taxon>Kineosporiaceae</taxon>
        <taxon>Kineosporia</taxon>
    </lineage>
</organism>
<keyword evidence="1" id="KW-0472">Membrane</keyword>
<gene>
    <name evidence="2" type="ORF">GCM10022223_49190</name>
</gene>
<evidence type="ECO:0008006" key="4">
    <source>
        <dbReference type="Google" id="ProtNLM"/>
    </source>
</evidence>
<protein>
    <recommendedName>
        <fullName evidence="4">Zinc ribbon domain-containing protein</fullName>
    </recommendedName>
</protein>
<dbReference type="Proteomes" id="UP001501074">
    <property type="component" value="Unassembled WGS sequence"/>
</dbReference>
<evidence type="ECO:0000313" key="3">
    <source>
        <dbReference type="Proteomes" id="UP001501074"/>
    </source>
</evidence>